<dbReference type="InterPro" id="IPR036366">
    <property type="entry name" value="PGBDSf"/>
</dbReference>
<protein>
    <submittedName>
        <fullName evidence="3">Peptidoglycan-binding protein</fullName>
    </submittedName>
</protein>
<dbReference type="EMBL" id="JBHTOQ010000018">
    <property type="protein sequence ID" value="MFD1481188.1"/>
    <property type="molecule type" value="Genomic_DNA"/>
</dbReference>
<dbReference type="Gene3D" id="1.10.101.10">
    <property type="entry name" value="PGBD-like superfamily/PGBD"/>
    <property type="match status" value="3"/>
</dbReference>
<evidence type="ECO:0000256" key="1">
    <source>
        <dbReference type="SAM" id="SignalP"/>
    </source>
</evidence>
<sequence>MVRRLCLSAMLASGVALGGNAAWADPDLGEMVGTIARSLMEQQQVAQDAALWDGVVDNGTAAAYRQYLNTYPQGVHAREARQRLSDLEQGSAPGNTTGQGTAAQAEARLGLTRADRVAIQRRLAALDFYNSGIDGVFGAGTRRAIAAWQASRQLPGKGYLNANQSRRLLGANQAAPAPAPGPDNSAASPAQAELDLGLTRNARVQIQRNLIALGYDPKGADGLFGMGTRDAIRGWQQSNGQRATGYVTAAQVRSLQAAADARGTGSVDRPAAAIDEDLLGLTRAERTGVQQRLIGLGYLTGGADGVFGSATRNAIRRWQGDNGAAESGYLTAEQVRTLQRQARI</sequence>
<feature type="chain" id="PRO_5047541400" evidence="1">
    <location>
        <begin position="25"/>
        <end position="344"/>
    </location>
</feature>
<evidence type="ECO:0000313" key="3">
    <source>
        <dbReference type="EMBL" id="MFD1481188.1"/>
    </source>
</evidence>
<dbReference type="Pfam" id="PF01471">
    <property type="entry name" value="PG_binding_1"/>
    <property type="match status" value="3"/>
</dbReference>
<comment type="caution">
    <text evidence="3">The sequence shown here is derived from an EMBL/GenBank/DDBJ whole genome shotgun (WGS) entry which is preliminary data.</text>
</comment>
<name>A0ABW4DW40_9RHOB</name>
<proteinExistence type="predicted"/>
<feature type="signal peptide" evidence="1">
    <location>
        <begin position="1"/>
        <end position="24"/>
    </location>
</feature>
<feature type="domain" description="Peptidoglycan binding-like" evidence="2">
    <location>
        <begin position="113"/>
        <end position="164"/>
    </location>
</feature>
<keyword evidence="4" id="KW-1185">Reference proteome</keyword>
<gene>
    <name evidence="3" type="ORF">ACFQ5P_07770</name>
</gene>
<dbReference type="Proteomes" id="UP001597302">
    <property type="component" value="Unassembled WGS sequence"/>
</dbReference>
<keyword evidence="1" id="KW-0732">Signal</keyword>
<dbReference type="InterPro" id="IPR036365">
    <property type="entry name" value="PGBD-like_sf"/>
</dbReference>
<feature type="domain" description="Peptidoglycan binding-like" evidence="2">
    <location>
        <begin position="284"/>
        <end position="337"/>
    </location>
</feature>
<organism evidence="3 4">
    <name type="scientific">Paracoccus nototheniae</name>
    <dbReference type="NCBI Taxonomy" id="2489002"/>
    <lineage>
        <taxon>Bacteria</taxon>
        <taxon>Pseudomonadati</taxon>
        <taxon>Pseudomonadota</taxon>
        <taxon>Alphaproteobacteria</taxon>
        <taxon>Rhodobacterales</taxon>
        <taxon>Paracoccaceae</taxon>
        <taxon>Paracoccus</taxon>
    </lineage>
</organism>
<reference evidence="4" key="1">
    <citation type="journal article" date="2019" name="Int. J. Syst. Evol. Microbiol.">
        <title>The Global Catalogue of Microorganisms (GCM) 10K type strain sequencing project: providing services to taxonomists for standard genome sequencing and annotation.</title>
        <authorList>
            <consortium name="The Broad Institute Genomics Platform"/>
            <consortium name="The Broad Institute Genome Sequencing Center for Infectious Disease"/>
            <person name="Wu L."/>
            <person name="Ma J."/>
        </authorList>
    </citation>
    <scope>NUCLEOTIDE SEQUENCE [LARGE SCALE GENOMIC DNA]</scope>
    <source>
        <strain evidence="4">CCM 8875</strain>
    </source>
</reference>
<accession>A0ABW4DW40</accession>
<dbReference type="RefSeq" id="WP_165571215.1">
    <property type="nucleotide sequence ID" value="NZ_CBCSAJ010000002.1"/>
</dbReference>
<feature type="domain" description="Peptidoglycan binding-like" evidence="2">
    <location>
        <begin position="200"/>
        <end position="254"/>
    </location>
</feature>
<evidence type="ECO:0000259" key="2">
    <source>
        <dbReference type="Pfam" id="PF01471"/>
    </source>
</evidence>
<dbReference type="InterPro" id="IPR002477">
    <property type="entry name" value="Peptidoglycan-bd-like"/>
</dbReference>
<dbReference type="SUPFAM" id="SSF47090">
    <property type="entry name" value="PGBD-like"/>
    <property type="match status" value="3"/>
</dbReference>
<evidence type="ECO:0000313" key="4">
    <source>
        <dbReference type="Proteomes" id="UP001597302"/>
    </source>
</evidence>